<dbReference type="EMBL" id="CAJHNH020000202">
    <property type="protein sequence ID" value="CAG5116034.1"/>
    <property type="molecule type" value="Genomic_DNA"/>
</dbReference>
<feature type="non-terminal residue" evidence="7">
    <location>
        <position position="236"/>
    </location>
</feature>
<feature type="compositionally biased region" description="Polar residues" evidence="6">
    <location>
        <begin position="51"/>
        <end position="79"/>
    </location>
</feature>
<evidence type="ECO:0000256" key="2">
    <source>
        <dbReference type="ARBA" id="ARBA00023015"/>
    </source>
</evidence>
<sequence>VKEAHFKAYPDWKWCSKDRKRSSTIAATLGKQQSNRLSSTNDSDDAIGTPGESSVPTDSQMGEPSSVSAPGLVKQSSLDDQGFDSAISRPRPRPHSLSAVPRDEDASSAFVPFVSSGQNLKFQDTRKETLQPPQSLSGIMPPRTAATASLPQVQNTKLVTPPSSRRTSARNDDDDSDDGSKMVICEEGDDSCQMGGIDLNCQEQVSDSATDSDIEDEGLIENKAFPQQRFSPVMKK</sequence>
<name>A0A8S3YHH7_9EUPU</name>
<evidence type="ECO:0000313" key="7">
    <source>
        <dbReference type="EMBL" id="CAG5116034.1"/>
    </source>
</evidence>
<comment type="caution">
    <text evidence="7">The sequence shown here is derived from an EMBL/GenBank/DDBJ whole genome shotgun (WGS) entry which is preliminary data.</text>
</comment>
<dbReference type="PANTHER" id="PTHR13059:SF13">
    <property type="entry name" value="PROTEIN CAPICUA HOMOLOG"/>
    <property type="match status" value="1"/>
</dbReference>
<organism evidence="7 8">
    <name type="scientific">Candidula unifasciata</name>
    <dbReference type="NCBI Taxonomy" id="100452"/>
    <lineage>
        <taxon>Eukaryota</taxon>
        <taxon>Metazoa</taxon>
        <taxon>Spiralia</taxon>
        <taxon>Lophotrochozoa</taxon>
        <taxon>Mollusca</taxon>
        <taxon>Gastropoda</taxon>
        <taxon>Heterobranchia</taxon>
        <taxon>Euthyneura</taxon>
        <taxon>Panpulmonata</taxon>
        <taxon>Eupulmonata</taxon>
        <taxon>Stylommatophora</taxon>
        <taxon>Helicina</taxon>
        <taxon>Helicoidea</taxon>
        <taxon>Geomitridae</taxon>
        <taxon>Candidula</taxon>
    </lineage>
</organism>
<feature type="non-terminal residue" evidence="7">
    <location>
        <position position="1"/>
    </location>
</feature>
<keyword evidence="8" id="KW-1185">Reference proteome</keyword>
<feature type="region of interest" description="Disordered" evidence="6">
    <location>
        <begin position="19"/>
        <end position="236"/>
    </location>
</feature>
<gene>
    <name evidence="7" type="ORF">CUNI_LOCUS1592</name>
</gene>
<evidence type="ECO:0000256" key="3">
    <source>
        <dbReference type="ARBA" id="ARBA00023125"/>
    </source>
</evidence>
<dbReference type="InterPro" id="IPR052412">
    <property type="entry name" value="CC-Dev_Transcription_Reg"/>
</dbReference>
<proteinExistence type="predicted"/>
<dbReference type="GO" id="GO:0005634">
    <property type="term" value="C:nucleus"/>
    <property type="evidence" value="ECO:0007669"/>
    <property type="project" value="TreeGrafter"/>
</dbReference>
<feature type="compositionally biased region" description="Polar residues" evidence="6">
    <location>
        <begin position="146"/>
        <end position="162"/>
    </location>
</feature>
<keyword evidence="3" id="KW-0238">DNA-binding</keyword>
<accession>A0A8S3YHH7</accession>
<dbReference type="GO" id="GO:0000977">
    <property type="term" value="F:RNA polymerase II transcription regulatory region sequence-specific DNA binding"/>
    <property type="evidence" value="ECO:0007669"/>
    <property type="project" value="TreeGrafter"/>
</dbReference>
<dbReference type="PANTHER" id="PTHR13059">
    <property type="entry name" value="HMG-BOX TRANSCRIPTION FACTOR BBX"/>
    <property type="match status" value="1"/>
</dbReference>
<dbReference type="Proteomes" id="UP000678393">
    <property type="component" value="Unassembled WGS sequence"/>
</dbReference>
<feature type="compositionally biased region" description="Acidic residues" evidence="6">
    <location>
        <begin position="210"/>
        <end position="219"/>
    </location>
</feature>
<keyword evidence="4" id="KW-0804">Transcription</keyword>
<dbReference type="AlphaFoldDB" id="A0A8S3YHH7"/>
<evidence type="ECO:0000256" key="6">
    <source>
        <dbReference type="SAM" id="MobiDB-lite"/>
    </source>
</evidence>
<evidence type="ECO:0000256" key="4">
    <source>
        <dbReference type="ARBA" id="ARBA00023163"/>
    </source>
</evidence>
<evidence type="ECO:0000313" key="8">
    <source>
        <dbReference type="Proteomes" id="UP000678393"/>
    </source>
</evidence>
<keyword evidence="5" id="KW-0539">Nucleus</keyword>
<reference evidence="7" key="1">
    <citation type="submission" date="2021-04" db="EMBL/GenBank/DDBJ databases">
        <authorList>
            <consortium name="Molecular Ecology Group"/>
        </authorList>
    </citation>
    <scope>NUCLEOTIDE SEQUENCE</scope>
</reference>
<evidence type="ECO:0000256" key="1">
    <source>
        <dbReference type="ARBA" id="ARBA00022553"/>
    </source>
</evidence>
<evidence type="ECO:0000256" key="5">
    <source>
        <dbReference type="ARBA" id="ARBA00023242"/>
    </source>
</evidence>
<protein>
    <submittedName>
        <fullName evidence="7">Uncharacterized protein</fullName>
    </submittedName>
</protein>
<dbReference type="OrthoDB" id="2377365at2759"/>
<keyword evidence="2" id="KW-0805">Transcription regulation</keyword>
<feature type="compositionally biased region" description="Polar residues" evidence="6">
    <location>
        <begin position="23"/>
        <end position="41"/>
    </location>
</feature>
<keyword evidence="1" id="KW-0597">Phosphoprotein</keyword>
<dbReference type="GO" id="GO:0000981">
    <property type="term" value="F:DNA-binding transcription factor activity, RNA polymerase II-specific"/>
    <property type="evidence" value="ECO:0007669"/>
    <property type="project" value="TreeGrafter"/>
</dbReference>